<keyword evidence="3" id="KW-1185">Reference proteome</keyword>
<comment type="caution">
    <text evidence="2">The sequence shown here is derived from an EMBL/GenBank/DDBJ whole genome shotgun (WGS) entry which is preliminary data.</text>
</comment>
<proteinExistence type="predicted"/>
<evidence type="ECO:0000256" key="1">
    <source>
        <dbReference type="SAM" id="SignalP"/>
    </source>
</evidence>
<feature type="signal peptide" evidence="1">
    <location>
        <begin position="1"/>
        <end position="21"/>
    </location>
</feature>
<dbReference type="EMBL" id="JAVRHO010000001">
    <property type="protein sequence ID" value="MDT0645246.1"/>
    <property type="molecule type" value="Genomic_DNA"/>
</dbReference>
<gene>
    <name evidence="2" type="ORF">RM545_00975</name>
</gene>
<evidence type="ECO:0000313" key="2">
    <source>
        <dbReference type="EMBL" id="MDT0645246.1"/>
    </source>
</evidence>
<dbReference type="Proteomes" id="UP001245285">
    <property type="component" value="Unassembled WGS sequence"/>
</dbReference>
<accession>A0ABU3CFV9</accession>
<sequence length="118" mass="13492">MKKYIVSLLATLFLVCSFSCSDDDDATEDIMRYDLVVRNETEEEIIIYVNNTTDTRGFVNNGIINTGEEKVVHDLEAEAPYLLRAVNNGENLDDFFFELPFSYDNSEEHTVIINSPQL</sequence>
<protein>
    <submittedName>
        <fullName evidence="2">Uncharacterized protein</fullName>
    </submittedName>
</protein>
<name>A0ABU3CFV9_9FLAO</name>
<reference evidence="2 3" key="1">
    <citation type="submission" date="2023-09" db="EMBL/GenBank/DDBJ databases">
        <authorList>
            <person name="Rey-Velasco X."/>
        </authorList>
    </citation>
    <scope>NUCLEOTIDE SEQUENCE [LARGE SCALE GENOMIC DNA]</scope>
    <source>
        <strain evidence="2 3">F260</strain>
    </source>
</reference>
<feature type="chain" id="PRO_5046511016" evidence="1">
    <location>
        <begin position="22"/>
        <end position="118"/>
    </location>
</feature>
<evidence type="ECO:0000313" key="3">
    <source>
        <dbReference type="Proteomes" id="UP001245285"/>
    </source>
</evidence>
<keyword evidence="1" id="KW-0732">Signal</keyword>
<organism evidence="2 3">
    <name type="scientific">Autumnicola lenta</name>
    <dbReference type="NCBI Taxonomy" id="3075593"/>
    <lineage>
        <taxon>Bacteria</taxon>
        <taxon>Pseudomonadati</taxon>
        <taxon>Bacteroidota</taxon>
        <taxon>Flavobacteriia</taxon>
        <taxon>Flavobacteriales</taxon>
        <taxon>Flavobacteriaceae</taxon>
        <taxon>Autumnicola</taxon>
    </lineage>
</organism>
<dbReference type="RefSeq" id="WP_311493394.1">
    <property type="nucleotide sequence ID" value="NZ_JAVRHO010000001.1"/>
</dbReference>